<accession>A0A2R2YAT7</accession>
<organism evidence="2 3">
    <name type="scientific">Pseudomonas phage PPSC2</name>
    <dbReference type="NCBI Taxonomy" id="2041350"/>
    <lineage>
        <taxon>Viruses</taxon>
        <taxon>Duplodnaviria</taxon>
        <taxon>Heunggongvirae</taxon>
        <taxon>Uroviricota</taxon>
        <taxon>Caudoviricetes</taxon>
        <taxon>Vandenendeviridae</taxon>
        <taxon>Gorskivirinae</taxon>
        <taxon>Shenlongvirus</taxon>
        <taxon>Shenlongvirus PPSC2</taxon>
    </lineage>
</organism>
<dbReference type="EMBL" id="MF893340">
    <property type="protein sequence ID" value="ATN92888.1"/>
    <property type="molecule type" value="Genomic_DNA"/>
</dbReference>
<dbReference type="InterPro" id="IPR055871">
    <property type="entry name" value="DUF7448"/>
</dbReference>
<feature type="domain" description="DUF7448" evidence="1">
    <location>
        <begin position="6"/>
        <end position="109"/>
    </location>
</feature>
<keyword evidence="3" id="KW-1185">Reference proteome</keyword>
<evidence type="ECO:0000313" key="2">
    <source>
        <dbReference type="EMBL" id="ATN92888.1"/>
    </source>
</evidence>
<reference evidence="2 3" key="1">
    <citation type="journal article" date="2018" name="Arch. Virol.">
        <title>Genomic characterization and phylogenetic analysis of the novel Pseudomonas phage PPSC2.</title>
        <authorList>
            <person name="Wu X."/>
            <person name="Wu Y."/>
            <person name="Tang Y."/>
            <person name="Gan B."/>
        </authorList>
    </citation>
    <scope>NUCLEOTIDE SEQUENCE [LARGE SCALE GENOMIC DNA]</scope>
</reference>
<dbReference type="Pfam" id="PF24240">
    <property type="entry name" value="DUF7448"/>
    <property type="match status" value="1"/>
</dbReference>
<evidence type="ECO:0000313" key="3">
    <source>
        <dbReference type="Proteomes" id="UP000244827"/>
    </source>
</evidence>
<proteinExistence type="predicted"/>
<gene>
    <name evidence="2" type="ORF">PPSC2_125</name>
</gene>
<sequence>MTDFYGKTIAGVDGLERGSDSVVITFEDGCSLHMWHSQDCCESVSIEDIDSSAGSLDGAVFHDLEVYTKEGNSDWGAETYTFYTLKTDRGYVWIRWFGESNGYYSTGVSTKYCEAGESRGWW</sequence>
<dbReference type="Proteomes" id="UP000244827">
    <property type="component" value="Segment"/>
</dbReference>
<protein>
    <recommendedName>
        <fullName evidence="1">DUF7448 domain-containing protein</fullName>
    </recommendedName>
</protein>
<evidence type="ECO:0000259" key="1">
    <source>
        <dbReference type="Pfam" id="PF24240"/>
    </source>
</evidence>
<name>A0A2R2YAT7_9CAUD</name>